<evidence type="ECO:0000256" key="4">
    <source>
        <dbReference type="ARBA" id="ARBA00020720"/>
    </source>
</evidence>
<sequence>MIRQGISREFAWHRQVSSFSWGIVRASSLPRSTVFLFPRYSETFHPNLTKFPKRAGPRCCGMATRPAGFLSDGRRHLTDLFRAAVKAVSPNEIIRRKVRLRDDVLYVNNERYPLGKNVYLVGFGKAVMGMAVELERILGDVLKKGILSIPSRSLDAIWESEDKSSFPKLHDSVIEYREGGVDNQPNGESLEATHRIIDLVENLTNTDTLIVLVSGGGSALLYMPRPVLDHEDKLQLCRKLQNAGAGITELNVVRRKLSLVKGGGLARMAHPASVITLILSDIINDPVDLIASGPTVYNAKAPEEIAAVLRKYNLYQSLDGDLKKVLTSKETHNDAPLLNTAGQFKHVTNIIVGNNTMAVEAASREALRKGFTPIILRNDVQGDVRDVAAAYVRIASSVILAMRGELSLEDFCDRVCNEPTIPLDSPKSREIYRSVVGDIGDIVLIGGGEPTVRVTGEGKGGRNQELAASFSLSFFSAIRSRPTLANCEVMMLSAGTDGQDGPTDAAGAFGYPAIAPVTYDLRRKVQAMLGEKFAPISSREAMKYARTITDEGDTRDPSCEKPGTNNAIDPRVLTMMEAERMLIDNTLANNDTYNFYSRFKRGADLLKTGLTGTNVMDLHLIYIRKEPCESAISDEVTQCERIFDAHDLRADATTVAKYKTMQASLQFDEDEDLTAKAREGKPPLNIRIVDKSLTDPCCDKNCKQ</sequence>
<dbReference type="GO" id="GO:0005737">
    <property type="term" value="C:cytoplasm"/>
    <property type="evidence" value="ECO:0007669"/>
    <property type="project" value="TreeGrafter"/>
</dbReference>
<evidence type="ECO:0000256" key="5">
    <source>
        <dbReference type="ARBA" id="ARBA00022679"/>
    </source>
</evidence>
<evidence type="ECO:0000256" key="1">
    <source>
        <dbReference type="ARBA" id="ARBA00000694"/>
    </source>
</evidence>
<dbReference type="Gene3D" id="3.40.1480.10">
    <property type="entry name" value="MOFRL domain"/>
    <property type="match status" value="2"/>
</dbReference>
<keyword evidence="6" id="KW-0547">Nucleotide-binding</keyword>
<keyword evidence="5" id="KW-0808">Transferase</keyword>
<dbReference type="AlphaFoldDB" id="A0A6P3XDU2"/>
<dbReference type="InterPro" id="IPR039760">
    <property type="entry name" value="MOFRL_protein"/>
</dbReference>
<evidence type="ECO:0000313" key="12">
    <source>
        <dbReference type="RefSeq" id="XP_014476417.1"/>
    </source>
</evidence>
<keyword evidence="11" id="KW-1185">Reference proteome</keyword>
<evidence type="ECO:0000256" key="8">
    <source>
        <dbReference type="ARBA" id="ARBA00022840"/>
    </source>
</evidence>
<name>A0A6P3XDU2_DINQU</name>
<dbReference type="PANTHER" id="PTHR12227">
    <property type="entry name" value="GLYCERATE KINASE"/>
    <property type="match status" value="1"/>
</dbReference>
<evidence type="ECO:0000256" key="3">
    <source>
        <dbReference type="ARBA" id="ARBA00012101"/>
    </source>
</evidence>
<protein>
    <recommendedName>
        <fullName evidence="4">Glycerate kinase</fullName>
        <ecNumber evidence="3">2.7.1.31</ecNumber>
    </recommendedName>
</protein>
<evidence type="ECO:0000313" key="11">
    <source>
        <dbReference type="Proteomes" id="UP000515204"/>
    </source>
</evidence>
<evidence type="ECO:0000256" key="6">
    <source>
        <dbReference type="ARBA" id="ARBA00022741"/>
    </source>
</evidence>
<dbReference type="Pfam" id="PF05161">
    <property type="entry name" value="MOFRL"/>
    <property type="match status" value="1"/>
</dbReference>
<proteinExistence type="inferred from homology"/>
<accession>A0A6P3XDU2</accession>
<comment type="similarity">
    <text evidence="2">Belongs to the glycerate kinase type-2 family.</text>
</comment>
<dbReference type="RefSeq" id="XP_014476417.1">
    <property type="nucleotide sequence ID" value="XM_014620931.1"/>
</dbReference>
<dbReference type="InterPro" id="IPR025286">
    <property type="entry name" value="MOFRL_assoc_dom"/>
</dbReference>
<evidence type="ECO:0000256" key="7">
    <source>
        <dbReference type="ARBA" id="ARBA00022777"/>
    </source>
</evidence>
<dbReference type="InterPro" id="IPR007835">
    <property type="entry name" value="MOFRL"/>
</dbReference>
<dbReference type="KEGG" id="dqu:106745372"/>
<dbReference type="InterPro" id="IPR037035">
    <property type="entry name" value="GK-like_C_sf"/>
</dbReference>
<evidence type="ECO:0000259" key="9">
    <source>
        <dbReference type="Pfam" id="PF05161"/>
    </source>
</evidence>
<evidence type="ECO:0000259" key="10">
    <source>
        <dbReference type="Pfam" id="PF13660"/>
    </source>
</evidence>
<dbReference type="PANTHER" id="PTHR12227:SF0">
    <property type="entry name" value="GLYCERATE KINASE"/>
    <property type="match status" value="1"/>
</dbReference>
<reference evidence="12" key="1">
    <citation type="submission" date="2025-08" db="UniProtKB">
        <authorList>
            <consortium name="RefSeq"/>
        </authorList>
    </citation>
    <scope>IDENTIFICATION</scope>
</reference>
<evidence type="ECO:0000256" key="2">
    <source>
        <dbReference type="ARBA" id="ARBA00005393"/>
    </source>
</evidence>
<dbReference type="Proteomes" id="UP000515204">
    <property type="component" value="Unplaced"/>
</dbReference>
<organism evidence="11 12">
    <name type="scientific">Dinoponera quadriceps</name>
    <name type="common">South American ant</name>
    <dbReference type="NCBI Taxonomy" id="609295"/>
    <lineage>
        <taxon>Eukaryota</taxon>
        <taxon>Metazoa</taxon>
        <taxon>Ecdysozoa</taxon>
        <taxon>Arthropoda</taxon>
        <taxon>Hexapoda</taxon>
        <taxon>Insecta</taxon>
        <taxon>Pterygota</taxon>
        <taxon>Neoptera</taxon>
        <taxon>Endopterygota</taxon>
        <taxon>Hymenoptera</taxon>
        <taxon>Apocrita</taxon>
        <taxon>Aculeata</taxon>
        <taxon>Formicoidea</taxon>
        <taxon>Formicidae</taxon>
        <taxon>Ponerinae</taxon>
        <taxon>Ponerini</taxon>
        <taxon>Dinoponera</taxon>
    </lineage>
</organism>
<feature type="domain" description="MOFRL-associated" evidence="10">
    <location>
        <begin position="77"/>
        <end position="326"/>
    </location>
</feature>
<feature type="domain" description="MOFRL" evidence="9">
    <location>
        <begin position="443"/>
        <end position="529"/>
    </location>
</feature>
<dbReference type="FunFam" id="3.40.50.10180:FF:000001">
    <property type="entry name" value="Glycerate kinase"/>
    <property type="match status" value="1"/>
</dbReference>
<gene>
    <name evidence="12" type="primary">LOC106745372</name>
</gene>
<dbReference type="Gene3D" id="3.40.50.10180">
    <property type="entry name" value="Glycerate kinase, MOFRL-like N-terminal domain"/>
    <property type="match status" value="1"/>
</dbReference>
<keyword evidence="8" id="KW-0067">ATP-binding</keyword>
<dbReference type="EC" id="2.7.1.31" evidence="3"/>
<comment type="catalytic activity">
    <reaction evidence="1">
        <text>(R)-glycerate + ATP = (2R)-3-phosphoglycerate + ADP + H(+)</text>
        <dbReference type="Rhea" id="RHEA:23516"/>
        <dbReference type="ChEBI" id="CHEBI:15378"/>
        <dbReference type="ChEBI" id="CHEBI:16659"/>
        <dbReference type="ChEBI" id="CHEBI:30616"/>
        <dbReference type="ChEBI" id="CHEBI:58272"/>
        <dbReference type="ChEBI" id="CHEBI:456216"/>
        <dbReference type="EC" id="2.7.1.31"/>
    </reaction>
</comment>
<dbReference type="GO" id="GO:0008887">
    <property type="term" value="F:glycerate kinase activity"/>
    <property type="evidence" value="ECO:0007669"/>
    <property type="project" value="UniProtKB-EC"/>
</dbReference>
<dbReference type="GO" id="GO:0005524">
    <property type="term" value="F:ATP binding"/>
    <property type="evidence" value="ECO:0007669"/>
    <property type="project" value="UniProtKB-KW"/>
</dbReference>
<dbReference type="Pfam" id="PF13660">
    <property type="entry name" value="DUF4147"/>
    <property type="match status" value="1"/>
</dbReference>
<dbReference type="GeneID" id="106745372"/>
<keyword evidence="7 12" id="KW-0418">Kinase</keyword>
<dbReference type="SUPFAM" id="SSF82544">
    <property type="entry name" value="GckA/TtuD-like"/>
    <property type="match status" value="2"/>
</dbReference>
<dbReference type="InterPro" id="IPR038614">
    <property type="entry name" value="GK_N_sf"/>
</dbReference>
<dbReference type="OrthoDB" id="44918at2759"/>